<dbReference type="InterPro" id="IPR052543">
    <property type="entry name" value="HTH_Metal-responsive_Reg"/>
</dbReference>
<accession>A0ABT6SRT5</accession>
<feature type="region of interest" description="Disordered" evidence="1">
    <location>
        <begin position="1"/>
        <end position="24"/>
    </location>
</feature>
<dbReference type="InterPro" id="IPR001845">
    <property type="entry name" value="HTH_ArsR_DNA-bd_dom"/>
</dbReference>
<evidence type="ECO:0000256" key="1">
    <source>
        <dbReference type="SAM" id="MobiDB-lite"/>
    </source>
</evidence>
<name>A0ABT6SRT5_9ACTN</name>
<dbReference type="PANTHER" id="PTHR39168">
    <property type="entry name" value="TRANSCRIPTIONAL REGULATOR-RELATED"/>
    <property type="match status" value="1"/>
</dbReference>
<organism evidence="3 4">
    <name type="scientific">Streptomyces luteolus</name>
    <dbReference type="NCBI Taxonomy" id="3043615"/>
    <lineage>
        <taxon>Bacteria</taxon>
        <taxon>Bacillati</taxon>
        <taxon>Actinomycetota</taxon>
        <taxon>Actinomycetes</taxon>
        <taxon>Kitasatosporales</taxon>
        <taxon>Streptomycetaceae</taxon>
        <taxon>Streptomyces</taxon>
    </lineage>
</organism>
<dbReference type="SMART" id="SM00418">
    <property type="entry name" value="HTH_ARSR"/>
    <property type="match status" value="1"/>
</dbReference>
<dbReference type="PANTHER" id="PTHR39168:SF1">
    <property type="entry name" value="TRANSCRIPTIONAL REGULATORY PROTEIN"/>
    <property type="match status" value="1"/>
</dbReference>
<dbReference type="Proteomes" id="UP001237105">
    <property type="component" value="Unassembled WGS sequence"/>
</dbReference>
<dbReference type="PRINTS" id="PR00778">
    <property type="entry name" value="HTHARSR"/>
</dbReference>
<evidence type="ECO:0000259" key="2">
    <source>
        <dbReference type="PROSITE" id="PS50987"/>
    </source>
</evidence>
<dbReference type="InterPro" id="IPR036388">
    <property type="entry name" value="WH-like_DNA-bd_sf"/>
</dbReference>
<gene>
    <name evidence="3" type="ORF">QIT00_04525</name>
</gene>
<reference evidence="3 4" key="1">
    <citation type="submission" date="2023-05" db="EMBL/GenBank/DDBJ databases">
        <title>Draft genome sequence of Streptomyces sp. B-S-A12 isolated from a cave soil in Thailand.</title>
        <authorList>
            <person name="Chamroensaksri N."/>
            <person name="Muangham S."/>
        </authorList>
    </citation>
    <scope>NUCLEOTIDE SEQUENCE [LARGE SCALE GENOMIC DNA]</scope>
    <source>
        <strain evidence="3 4">B-S-A12</strain>
    </source>
</reference>
<keyword evidence="4" id="KW-1185">Reference proteome</keyword>
<proteinExistence type="predicted"/>
<sequence>MDEIADRAEDRAADQAATDRTEPELARAARLLASPSRARMLKALSDGRPLAVTVLAAEAGVSVPTASVHLTQLAEAGLVHAEHMGRHRYFRLASADVAAALEALAVIAPPDPAPMTTLRAHSRNHALRRSRTCYDHLAGSLGVALMGAFLDQGLLREKSDSVSASRPDQPAAYGRQANYHLTSRGSERFAGFGIDVAELVRGRRPAVRYCVDWSERRHHLAGALGAGLAARFFDLDWLRYGISPRVVHLTDVGKDGVRNVFAIDIAD</sequence>
<dbReference type="Pfam" id="PF12840">
    <property type="entry name" value="HTH_20"/>
    <property type="match status" value="1"/>
</dbReference>
<dbReference type="Gene3D" id="1.10.10.10">
    <property type="entry name" value="Winged helix-like DNA-binding domain superfamily/Winged helix DNA-binding domain"/>
    <property type="match status" value="1"/>
</dbReference>
<dbReference type="CDD" id="cd00090">
    <property type="entry name" value="HTH_ARSR"/>
    <property type="match status" value="1"/>
</dbReference>
<comment type="caution">
    <text evidence="3">The sequence shown here is derived from an EMBL/GenBank/DDBJ whole genome shotgun (WGS) entry which is preliminary data.</text>
</comment>
<dbReference type="SUPFAM" id="SSF46785">
    <property type="entry name" value="Winged helix' DNA-binding domain"/>
    <property type="match status" value="1"/>
</dbReference>
<evidence type="ECO:0000313" key="3">
    <source>
        <dbReference type="EMBL" id="MDI3417833.1"/>
    </source>
</evidence>
<dbReference type="InterPro" id="IPR036390">
    <property type="entry name" value="WH_DNA-bd_sf"/>
</dbReference>
<evidence type="ECO:0000313" key="4">
    <source>
        <dbReference type="Proteomes" id="UP001237105"/>
    </source>
</evidence>
<protein>
    <submittedName>
        <fullName evidence="3">Winged helix-turn-helix domain-containing protein</fullName>
    </submittedName>
</protein>
<dbReference type="NCBIfam" id="NF033788">
    <property type="entry name" value="HTH_metalloreg"/>
    <property type="match status" value="1"/>
</dbReference>
<dbReference type="RefSeq" id="WP_282533762.1">
    <property type="nucleotide sequence ID" value="NZ_JASCIS010000004.1"/>
</dbReference>
<dbReference type="EMBL" id="JASCIS010000004">
    <property type="protein sequence ID" value="MDI3417833.1"/>
    <property type="molecule type" value="Genomic_DNA"/>
</dbReference>
<dbReference type="InterPro" id="IPR011991">
    <property type="entry name" value="ArsR-like_HTH"/>
</dbReference>
<dbReference type="PROSITE" id="PS50987">
    <property type="entry name" value="HTH_ARSR_2"/>
    <property type="match status" value="1"/>
</dbReference>
<feature type="domain" description="HTH arsR-type" evidence="2">
    <location>
        <begin position="17"/>
        <end position="112"/>
    </location>
</feature>